<proteinExistence type="predicted"/>
<dbReference type="Gene3D" id="3.30.2350.10">
    <property type="entry name" value="Pseudouridine synthase"/>
    <property type="match status" value="1"/>
</dbReference>
<accession>A0A5C1QIX5</accession>
<dbReference type="GO" id="GO:0003723">
    <property type="term" value="F:RNA binding"/>
    <property type="evidence" value="ECO:0007669"/>
    <property type="project" value="InterPro"/>
</dbReference>
<dbReference type="InterPro" id="IPR006145">
    <property type="entry name" value="PsdUridine_synth_RsuA/RluA"/>
</dbReference>
<sequence length="239" mass="27252">MAGMTDNPIDNPLSILWEDEHYAIIDKPAGLLIHRSLFSSDRETLVKRLYRQFENPPLPVHRLDRPVSGVLAASFSSEAAALLSSQFRNGQVKKTYWAVVRGYIPQEGVIDTSLKDYESGSIKEATTHYRRLKTAELDIPSRKYDTSRYSLVEVQPQTGRFHQIRRHLASLGYPIVGDTSHGDTFSNHHFSEHFQVEGLMLHARCIEFVHPITNEDLSINSPAALRFEKVFERFQWSGA</sequence>
<dbReference type="OrthoDB" id="305739at2"/>
<reference evidence="3 4" key="1">
    <citation type="submission" date="2019-02" db="EMBL/GenBank/DDBJ databases">
        <title>Complete Genome Sequence and Methylome Analysis of free living Spirochaetas.</title>
        <authorList>
            <person name="Fomenkov A."/>
            <person name="Dubinina G."/>
            <person name="Leshcheva N."/>
            <person name="Mikheeva N."/>
            <person name="Grabovich M."/>
            <person name="Vincze T."/>
            <person name="Roberts R.J."/>
        </authorList>
    </citation>
    <scope>NUCLEOTIDE SEQUENCE [LARGE SCALE GENOMIC DNA]</scope>
    <source>
        <strain evidence="3 4">K2</strain>
    </source>
</reference>
<dbReference type="GO" id="GO:0000455">
    <property type="term" value="P:enzyme-directed rRNA pseudouridine synthesis"/>
    <property type="evidence" value="ECO:0007669"/>
    <property type="project" value="TreeGrafter"/>
</dbReference>
<name>A0A5C1QIX5_9SPIO</name>
<dbReference type="Proteomes" id="UP000324209">
    <property type="component" value="Chromosome"/>
</dbReference>
<dbReference type="EMBL" id="CP036150">
    <property type="protein sequence ID" value="QEN07248.1"/>
    <property type="molecule type" value="Genomic_DNA"/>
</dbReference>
<keyword evidence="4" id="KW-1185">Reference proteome</keyword>
<organism evidence="3 4">
    <name type="scientific">Oceanispirochaeta crateris</name>
    <dbReference type="NCBI Taxonomy" id="2518645"/>
    <lineage>
        <taxon>Bacteria</taxon>
        <taxon>Pseudomonadati</taxon>
        <taxon>Spirochaetota</taxon>
        <taxon>Spirochaetia</taxon>
        <taxon>Spirochaetales</taxon>
        <taxon>Spirochaetaceae</taxon>
        <taxon>Oceanispirochaeta</taxon>
    </lineage>
</organism>
<dbReference type="AlphaFoldDB" id="A0A5C1QIX5"/>
<evidence type="ECO:0000256" key="1">
    <source>
        <dbReference type="ARBA" id="ARBA00023235"/>
    </source>
</evidence>
<protein>
    <recommendedName>
        <fullName evidence="2">Pseudouridine synthase RsuA/RluA-like domain-containing protein</fullName>
    </recommendedName>
</protein>
<dbReference type="InterPro" id="IPR050188">
    <property type="entry name" value="RluA_PseudoU_synthase"/>
</dbReference>
<dbReference type="Pfam" id="PF00849">
    <property type="entry name" value="PseudoU_synth_2"/>
    <property type="match status" value="1"/>
</dbReference>
<evidence type="ECO:0000313" key="4">
    <source>
        <dbReference type="Proteomes" id="UP000324209"/>
    </source>
</evidence>
<dbReference type="GO" id="GO:0009982">
    <property type="term" value="F:pseudouridine synthase activity"/>
    <property type="evidence" value="ECO:0007669"/>
    <property type="project" value="InterPro"/>
</dbReference>
<gene>
    <name evidence="3" type="ORF">EXM22_04320</name>
</gene>
<keyword evidence="1" id="KW-0413">Isomerase</keyword>
<dbReference type="PANTHER" id="PTHR21600">
    <property type="entry name" value="MITOCHONDRIAL RNA PSEUDOURIDINE SYNTHASE"/>
    <property type="match status" value="1"/>
</dbReference>
<dbReference type="InterPro" id="IPR020103">
    <property type="entry name" value="PsdUridine_synth_cat_dom_sf"/>
</dbReference>
<evidence type="ECO:0000259" key="2">
    <source>
        <dbReference type="Pfam" id="PF00849"/>
    </source>
</evidence>
<feature type="domain" description="Pseudouridine synthase RsuA/RluA-like" evidence="2">
    <location>
        <begin position="21"/>
        <end position="170"/>
    </location>
</feature>
<dbReference type="GO" id="GO:0140098">
    <property type="term" value="F:catalytic activity, acting on RNA"/>
    <property type="evidence" value="ECO:0007669"/>
    <property type="project" value="UniProtKB-ARBA"/>
</dbReference>
<dbReference type="SUPFAM" id="SSF55120">
    <property type="entry name" value="Pseudouridine synthase"/>
    <property type="match status" value="1"/>
</dbReference>
<evidence type="ECO:0000313" key="3">
    <source>
        <dbReference type="EMBL" id="QEN07248.1"/>
    </source>
</evidence>
<dbReference type="PANTHER" id="PTHR21600:SF56">
    <property type="entry name" value="TRNA PSEUDOURIDINE SYNTHASE C"/>
    <property type="match status" value="1"/>
</dbReference>
<dbReference type="KEGG" id="ock:EXM22_04320"/>